<comment type="caution">
    <text evidence="2">The sequence shown here is derived from an EMBL/GenBank/DDBJ whole genome shotgun (WGS) entry which is preliminary data.</text>
</comment>
<keyword evidence="1" id="KW-1133">Transmembrane helix</keyword>
<protein>
    <recommendedName>
        <fullName evidence="4">DUF5671 domain-containing protein</fullName>
    </recommendedName>
</protein>
<evidence type="ECO:0000256" key="1">
    <source>
        <dbReference type="SAM" id="Phobius"/>
    </source>
</evidence>
<feature type="transmembrane region" description="Helical" evidence="1">
    <location>
        <begin position="20"/>
        <end position="39"/>
    </location>
</feature>
<feature type="transmembrane region" description="Helical" evidence="1">
    <location>
        <begin position="120"/>
        <end position="142"/>
    </location>
</feature>
<dbReference type="RefSeq" id="WP_345726630.1">
    <property type="nucleotide sequence ID" value="NZ_BAAAYN010000005.1"/>
</dbReference>
<dbReference type="Proteomes" id="UP001501676">
    <property type="component" value="Unassembled WGS sequence"/>
</dbReference>
<keyword evidence="1" id="KW-0472">Membrane</keyword>
<reference evidence="3" key="1">
    <citation type="journal article" date="2019" name="Int. J. Syst. Evol. Microbiol.">
        <title>The Global Catalogue of Microorganisms (GCM) 10K type strain sequencing project: providing services to taxonomists for standard genome sequencing and annotation.</title>
        <authorList>
            <consortium name="The Broad Institute Genomics Platform"/>
            <consortium name="The Broad Institute Genome Sequencing Center for Infectious Disease"/>
            <person name="Wu L."/>
            <person name="Ma J."/>
        </authorList>
    </citation>
    <scope>NUCLEOTIDE SEQUENCE [LARGE SCALE GENOMIC DNA]</scope>
    <source>
        <strain evidence="3">JCM 9458</strain>
    </source>
</reference>
<accession>A0ABP6SR03</accession>
<feature type="transmembrane region" description="Helical" evidence="1">
    <location>
        <begin position="71"/>
        <end position="92"/>
    </location>
</feature>
<dbReference type="EMBL" id="BAAAYN010000005">
    <property type="protein sequence ID" value="GAA3383287.1"/>
    <property type="molecule type" value="Genomic_DNA"/>
</dbReference>
<evidence type="ECO:0008006" key="4">
    <source>
        <dbReference type="Google" id="ProtNLM"/>
    </source>
</evidence>
<name>A0ABP6SR03_9ACTN</name>
<proteinExistence type="predicted"/>
<evidence type="ECO:0000313" key="3">
    <source>
        <dbReference type="Proteomes" id="UP001501676"/>
    </source>
</evidence>
<gene>
    <name evidence="2" type="ORF">GCM10020369_08590</name>
</gene>
<feature type="transmembrane region" description="Helical" evidence="1">
    <location>
        <begin position="203"/>
        <end position="223"/>
    </location>
</feature>
<evidence type="ECO:0000313" key="2">
    <source>
        <dbReference type="EMBL" id="GAA3383287.1"/>
    </source>
</evidence>
<organism evidence="2 3">
    <name type="scientific">Cryptosporangium minutisporangium</name>
    <dbReference type="NCBI Taxonomy" id="113569"/>
    <lineage>
        <taxon>Bacteria</taxon>
        <taxon>Bacillati</taxon>
        <taxon>Actinomycetota</taxon>
        <taxon>Actinomycetes</taxon>
        <taxon>Cryptosporangiales</taxon>
        <taxon>Cryptosporangiaceae</taxon>
        <taxon>Cryptosporangium</taxon>
    </lineage>
</organism>
<keyword evidence="1" id="KW-0812">Transmembrane</keyword>
<keyword evidence="3" id="KW-1185">Reference proteome</keyword>
<feature type="transmembrane region" description="Helical" evidence="1">
    <location>
        <begin position="148"/>
        <end position="170"/>
    </location>
</feature>
<sequence length="320" mass="35349">MIDAGTEPEPGGFPRWLPAWAAAIGPVTLISAVLFYFGYVSSRAQYEYFGVDVDVIGLGTRDYIMRSPQPLLVPLLTLTLLGAGGLLVHLLLHRRVLAVLASPSVSDVVRTRRAHQARRITRAAITLGAFLLTSGIALLFAYETLQEWPAYALVTPALLICGASLVAYAWRFADLITAAAPASEAPAPVDADPAPGLRRSARFLVYLLLVTAIFWATATVAQLTGRGLAREVAADPERLPRVILDTRERLYLRNGIVEETQLPNAEHQEFRYRYRRLRLLVIGEDRMLLVPDVWSASNSTIIVPIDESMRMQFQFQNDAP</sequence>